<dbReference type="AlphaFoldDB" id="A0A0L6U9B3"/>
<dbReference type="VEuPathDB" id="FungiDB:VP01_849g5"/>
<organism evidence="1 2">
    <name type="scientific">Puccinia sorghi</name>
    <dbReference type="NCBI Taxonomy" id="27349"/>
    <lineage>
        <taxon>Eukaryota</taxon>
        <taxon>Fungi</taxon>
        <taxon>Dikarya</taxon>
        <taxon>Basidiomycota</taxon>
        <taxon>Pucciniomycotina</taxon>
        <taxon>Pucciniomycetes</taxon>
        <taxon>Pucciniales</taxon>
        <taxon>Pucciniaceae</taxon>
        <taxon>Puccinia</taxon>
    </lineage>
</organism>
<reference evidence="1 2" key="1">
    <citation type="submission" date="2015-08" db="EMBL/GenBank/DDBJ databases">
        <title>Next Generation Sequencing and Analysis of the Genome of Puccinia sorghi L Schw, the Causal Agent of Maize Common Rust.</title>
        <authorList>
            <person name="Rochi L."/>
            <person name="Burguener G."/>
            <person name="Darino M."/>
            <person name="Turjanski A."/>
            <person name="Kreff E."/>
            <person name="Dieguez M.J."/>
            <person name="Sacco F."/>
        </authorList>
    </citation>
    <scope>NUCLEOTIDE SEQUENCE [LARGE SCALE GENOMIC DNA]</scope>
    <source>
        <strain evidence="1 2">RO10H11247</strain>
    </source>
</reference>
<accession>A0A0L6U9B3</accession>
<keyword evidence="2" id="KW-1185">Reference proteome</keyword>
<protein>
    <recommendedName>
        <fullName evidence="3">HAT C-terminal dimerisation domain-containing protein</fullName>
    </recommendedName>
</protein>
<comment type="caution">
    <text evidence="1">The sequence shown here is derived from an EMBL/GenBank/DDBJ whole genome shotgun (WGS) entry which is preliminary data.</text>
</comment>
<dbReference type="OrthoDB" id="2506168at2759"/>
<evidence type="ECO:0000313" key="2">
    <source>
        <dbReference type="Proteomes" id="UP000037035"/>
    </source>
</evidence>
<dbReference type="EMBL" id="LAVV01014048">
    <property type="protein sequence ID" value="KNZ45106.1"/>
    <property type="molecule type" value="Genomic_DNA"/>
</dbReference>
<evidence type="ECO:0000313" key="1">
    <source>
        <dbReference type="EMBL" id="KNZ45106.1"/>
    </source>
</evidence>
<proteinExistence type="predicted"/>
<dbReference type="STRING" id="27349.A0A0L6U9B3"/>
<name>A0A0L6U9B3_9BASI</name>
<evidence type="ECO:0008006" key="3">
    <source>
        <dbReference type="Google" id="ProtNLM"/>
    </source>
</evidence>
<dbReference type="Proteomes" id="UP000037035">
    <property type="component" value="Unassembled WGS sequence"/>
</dbReference>
<dbReference type="InterPro" id="IPR012337">
    <property type="entry name" value="RNaseH-like_sf"/>
</dbReference>
<dbReference type="SUPFAM" id="SSF53098">
    <property type="entry name" value="Ribonuclease H-like"/>
    <property type="match status" value="1"/>
</dbReference>
<sequence>MVSILFVRRAGTRWQGVIKVIEDRDHFTANQILISLLKPVVDTIAKLEQSETTLADIWKELLNTYNNICDINVYSRFKPFKQHCLDALHAQTKVFHEEIYMIGFFLHPAYLDKPLNYWLMVPITPESEPLKKLAIGPHAAGVEGLFSMMNAMKSKARNRLSPTTLKMMAQIKLHLLQGDPLLAPRKSQKINQITHTRQLRAPWRAATAPAKGAPLCLPKEAPVCTHFFRSGADNPTVTASPLKSFSRQ</sequence>
<gene>
    <name evidence="1" type="ORF">VP01_849g5</name>
</gene>